<sequence length="465" mass="52997">ANGQLLLSPYIESGLIKEARDASRVTNLSTNFEIEAYSGFITVNEEFSSNIFFWYFPPIGSEDASNAPVILWLQGGPGLSVQSQIFLANGPFIIQDDFTLLLRNESWVSTYHLIYIDSPAGIGFSYLHNAKHHEEGCADPESIYNATGYDSSANETAEATYTFLSQFFKMFPNLISNSFYIGGLSYAGHFVPALAYKIHKENKMQESDFRLNLRGLILESPFIEARTQLPVLGEYLHCHGVIDEISKAHIDSEMGELVSMIGEERFEDAHQILMPLFMSGNSFINNQTAFEYTTVYNHYDDLLPADYYLYKDFLQLKTTKEAIHVGNLTFCDENDEIYRRFAGDILVSYRRLLETLLDAEEGYRIVIYVGQLDIMTTFLGIENMIRSMNWSGSEEFFSGSVRKRPWILNNEHGINYCAGYVKTLNNFSYVLVRNAGHLISKDRTAWTLDLINRITKNIPFEQVPE</sequence>
<evidence type="ECO:0000256" key="2">
    <source>
        <dbReference type="ARBA" id="ARBA00022645"/>
    </source>
</evidence>
<dbReference type="Pfam" id="PF00450">
    <property type="entry name" value="Peptidase_S10"/>
    <property type="match status" value="1"/>
</dbReference>
<dbReference type="OMA" id="FHCTIST"/>
<comment type="similarity">
    <text evidence="1">Belongs to the peptidase S10 family.</text>
</comment>
<keyword evidence="4" id="KW-0732">Signal</keyword>
<dbReference type="PRINTS" id="PR00724">
    <property type="entry name" value="CRBOXYPTASEC"/>
</dbReference>
<evidence type="ECO:0000256" key="6">
    <source>
        <dbReference type="ARBA" id="ARBA00023180"/>
    </source>
</evidence>
<dbReference type="Gene3D" id="3.40.50.1820">
    <property type="entry name" value="alpha/beta hydrolase"/>
    <property type="match status" value="1"/>
</dbReference>
<reference evidence="7 8" key="1">
    <citation type="journal article" date="2016" name="Genome Biol. Evol.">
        <title>Gene Family Evolution Reflects Adaptation to Soil Environmental Stressors in the Genome of the Collembolan Orchesella cincta.</title>
        <authorList>
            <person name="Faddeeva-Vakhrusheva A."/>
            <person name="Derks M.F."/>
            <person name="Anvar S.Y."/>
            <person name="Agamennone V."/>
            <person name="Suring W."/>
            <person name="Smit S."/>
            <person name="van Straalen N.M."/>
            <person name="Roelofs D."/>
        </authorList>
    </citation>
    <scope>NUCLEOTIDE SEQUENCE [LARGE SCALE GENOMIC DNA]</scope>
    <source>
        <tissue evidence="7">Mixed pool</tissue>
    </source>
</reference>
<accession>A0A1D2NIH3</accession>
<dbReference type="GO" id="GO:0004185">
    <property type="term" value="F:serine-type carboxypeptidase activity"/>
    <property type="evidence" value="ECO:0007669"/>
    <property type="project" value="InterPro"/>
</dbReference>
<comment type="caution">
    <text evidence="7">The sequence shown here is derived from an EMBL/GenBank/DDBJ whole genome shotgun (WGS) entry which is preliminary data.</text>
</comment>
<dbReference type="SUPFAM" id="SSF53474">
    <property type="entry name" value="alpha/beta-Hydrolases"/>
    <property type="match status" value="1"/>
</dbReference>
<evidence type="ECO:0000313" key="8">
    <source>
        <dbReference type="Proteomes" id="UP000094527"/>
    </source>
</evidence>
<evidence type="ECO:0000256" key="5">
    <source>
        <dbReference type="ARBA" id="ARBA00022801"/>
    </source>
</evidence>
<evidence type="ECO:0000313" key="7">
    <source>
        <dbReference type="EMBL" id="ODN05074.1"/>
    </source>
</evidence>
<keyword evidence="2 7" id="KW-0121">Carboxypeptidase</keyword>
<dbReference type="OrthoDB" id="443318at2759"/>
<dbReference type="EMBL" id="LJIJ01000030">
    <property type="protein sequence ID" value="ODN05074.1"/>
    <property type="molecule type" value="Genomic_DNA"/>
</dbReference>
<dbReference type="PANTHER" id="PTHR11802:SF472">
    <property type="entry name" value="SERINE CARBOXYPEPTIDASE CPVL-RELATED"/>
    <property type="match status" value="1"/>
</dbReference>
<keyword evidence="3" id="KW-0645">Protease</keyword>
<dbReference type="InterPro" id="IPR029058">
    <property type="entry name" value="AB_hydrolase_fold"/>
</dbReference>
<evidence type="ECO:0000256" key="1">
    <source>
        <dbReference type="ARBA" id="ARBA00009431"/>
    </source>
</evidence>
<dbReference type="STRING" id="48709.A0A1D2NIH3"/>
<gene>
    <name evidence="7" type="ORF">Ocin01_01608</name>
</gene>
<name>A0A1D2NIH3_ORCCI</name>
<feature type="non-terminal residue" evidence="7">
    <location>
        <position position="1"/>
    </location>
</feature>
<evidence type="ECO:0000256" key="4">
    <source>
        <dbReference type="ARBA" id="ARBA00022729"/>
    </source>
</evidence>
<dbReference type="InterPro" id="IPR001563">
    <property type="entry name" value="Peptidase_S10"/>
</dbReference>
<dbReference type="Proteomes" id="UP000094527">
    <property type="component" value="Unassembled WGS sequence"/>
</dbReference>
<keyword evidence="6" id="KW-0325">Glycoprotein</keyword>
<dbReference type="PANTHER" id="PTHR11802">
    <property type="entry name" value="SERINE PROTEASE FAMILY S10 SERINE CARBOXYPEPTIDASE"/>
    <property type="match status" value="1"/>
</dbReference>
<protein>
    <submittedName>
        <fullName evidence="7">Venom serine carboxypeptidase</fullName>
    </submittedName>
</protein>
<evidence type="ECO:0000256" key="3">
    <source>
        <dbReference type="ARBA" id="ARBA00022670"/>
    </source>
</evidence>
<dbReference type="GO" id="GO:0006508">
    <property type="term" value="P:proteolysis"/>
    <property type="evidence" value="ECO:0007669"/>
    <property type="project" value="UniProtKB-KW"/>
</dbReference>
<dbReference type="AlphaFoldDB" id="A0A1D2NIH3"/>
<organism evidence="7 8">
    <name type="scientific">Orchesella cincta</name>
    <name type="common">Springtail</name>
    <name type="synonym">Podura cincta</name>
    <dbReference type="NCBI Taxonomy" id="48709"/>
    <lineage>
        <taxon>Eukaryota</taxon>
        <taxon>Metazoa</taxon>
        <taxon>Ecdysozoa</taxon>
        <taxon>Arthropoda</taxon>
        <taxon>Hexapoda</taxon>
        <taxon>Collembola</taxon>
        <taxon>Entomobryomorpha</taxon>
        <taxon>Entomobryoidea</taxon>
        <taxon>Orchesellidae</taxon>
        <taxon>Orchesellinae</taxon>
        <taxon>Orchesella</taxon>
    </lineage>
</organism>
<keyword evidence="8" id="KW-1185">Reference proteome</keyword>
<keyword evidence="5" id="KW-0378">Hydrolase</keyword>
<proteinExistence type="inferred from homology"/>